<keyword evidence="1" id="KW-0472">Membrane</keyword>
<feature type="transmembrane region" description="Helical" evidence="1">
    <location>
        <begin position="20"/>
        <end position="38"/>
    </location>
</feature>
<gene>
    <name evidence="2" type="ORF">AU775_17470</name>
</gene>
<dbReference type="Proteomes" id="UP000839651">
    <property type="component" value="Unassembled WGS sequence"/>
</dbReference>
<reference evidence="2" key="1">
    <citation type="submission" date="2018-07" db="EMBL/GenBank/DDBJ databases">
        <authorList>
            <person name="Ashton P.M."/>
            <person name="Dallman T."/>
            <person name="Nair S."/>
            <person name="De Pinna E."/>
            <person name="Peters T."/>
            <person name="Grant K."/>
        </authorList>
    </citation>
    <scope>NUCLEOTIDE SEQUENCE [LARGE SCALE GENOMIC DNA]</scope>
    <source>
        <strain evidence="2">56960</strain>
    </source>
</reference>
<proteinExistence type="predicted"/>
<name>A0A620UJ99_SALEN</name>
<feature type="non-terminal residue" evidence="2">
    <location>
        <position position="48"/>
    </location>
</feature>
<evidence type="ECO:0000313" key="2">
    <source>
        <dbReference type="EMBL" id="ECY4068729.1"/>
    </source>
</evidence>
<dbReference type="AlphaFoldDB" id="A0A620UJ99"/>
<sequence>MAVRSTKLANAKPFINPVTYYVTGFFLCHNFALLFPVYGSQGTHIMKK</sequence>
<evidence type="ECO:0000256" key="1">
    <source>
        <dbReference type="SAM" id="Phobius"/>
    </source>
</evidence>
<keyword evidence="1" id="KW-1133">Transmembrane helix</keyword>
<comment type="caution">
    <text evidence="2">The sequence shown here is derived from an EMBL/GenBank/DDBJ whole genome shotgun (WGS) entry which is preliminary data.</text>
</comment>
<dbReference type="EMBL" id="AALDBB010000026">
    <property type="protein sequence ID" value="ECY4068729.1"/>
    <property type="molecule type" value="Genomic_DNA"/>
</dbReference>
<accession>A0A620UJ99</accession>
<keyword evidence="1" id="KW-0812">Transmembrane</keyword>
<protein>
    <submittedName>
        <fullName evidence="2">CDP-diacylglycerol diphosphatase</fullName>
    </submittedName>
</protein>
<organism evidence="2">
    <name type="scientific">Salmonella enteritidis</name>
    <dbReference type="NCBI Taxonomy" id="149539"/>
    <lineage>
        <taxon>Bacteria</taxon>
        <taxon>Pseudomonadati</taxon>
        <taxon>Pseudomonadota</taxon>
        <taxon>Gammaproteobacteria</taxon>
        <taxon>Enterobacterales</taxon>
        <taxon>Enterobacteriaceae</taxon>
        <taxon>Salmonella</taxon>
    </lineage>
</organism>